<evidence type="ECO:0000256" key="1">
    <source>
        <dbReference type="SAM" id="SignalP"/>
    </source>
</evidence>
<dbReference type="EMBL" id="CP017599">
    <property type="protein sequence ID" value="AOX01361.1"/>
    <property type="molecule type" value="Genomic_DNA"/>
</dbReference>
<sequence length="202" mass="22256">MMLNQLTGSFLSAHQLLNLRKLPLTRLLLTIGLVTTSSTIATAAPQRPDQAIDTTGRAYTQATSPNASMPDDGIYLYGESSQPGEIGKEYLVFEANQGNVLGAVYMPQSEYSCFYGTLDSKQMNLTVIDPYNQTALSHTIARQQRSTIAAVGQQLTLDHRYSAMTYPYKVGLEGYQPISSISDGDQEILRVCRDNYQGRVTE</sequence>
<keyword evidence="1" id="KW-0732">Signal</keyword>
<name>A0A1D8TUN5_9CYAN</name>
<evidence type="ECO:0008006" key="4">
    <source>
        <dbReference type="Google" id="ProtNLM"/>
    </source>
</evidence>
<evidence type="ECO:0000313" key="2">
    <source>
        <dbReference type="EMBL" id="AOX01361.1"/>
    </source>
</evidence>
<dbReference type="OrthoDB" id="422458at2"/>
<dbReference type="Proteomes" id="UP000177870">
    <property type="component" value="Chromosome"/>
</dbReference>
<protein>
    <recommendedName>
        <fullName evidence="4">DUF4384 domain-containing protein</fullName>
    </recommendedName>
</protein>
<dbReference type="STRING" id="1458985.BJP34_19680"/>
<accession>A0A1D8TUN5</accession>
<dbReference type="AlphaFoldDB" id="A0A1D8TUN5"/>
<evidence type="ECO:0000313" key="3">
    <source>
        <dbReference type="Proteomes" id="UP000177870"/>
    </source>
</evidence>
<reference evidence="3" key="1">
    <citation type="submission" date="2016-10" db="EMBL/GenBank/DDBJ databases">
        <title>Comparative genomics uncovers the prolific and rare metabolic potential of the cyanobacterial genus Moorea.</title>
        <authorList>
            <person name="Leao T."/>
            <person name="Castelao G."/>
            <person name="Korobeynikov A."/>
            <person name="Monroe E.A."/>
            <person name="Podell S."/>
            <person name="Glukhov E."/>
            <person name="Allen E."/>
            <person name="Gerwick W.H."/>
            <person name="Gerwick L."/>
        </authorList>
    </citation>
    <scope>NUCLEOTIDE SEQUENCE [LARGE SCALE GENOMIC DNA]</scope>
    <source>
        <strain evidence="3">PAL-8-15-08-1</strain>
    </source>
</reference>
<feature type="chain" id="PRO_5009438860" description="DUF4384 domain-containing protein" evidence="1">
    <location>
        <begin position="44"/>
        <end position="202"/>
    </location>
</feature>
<gene>
    <name evidence="2" type="ORF">BJP34_19680</name>
</gene>
<organism evidence="2 3">
    <name type="scientific">Moorena producens PAL-8-15-08-1</name>
    <dbReference type="NCBI Taxonomy" id="1458985"/>
    <lineage>
        <taxon>Bacteria</taxon>
        <taxon>Bacillati</taxon>
        <taxon>Cyanobacteriota</taxon>
        <taxon>Cyanophyceae</taxon>
        <taxon>Coleofasciculales</taxon>
        <taxon>Coleofasciculaceae</taxon>
        <taxon>Moorena</taxon>
    </lineage>
</organism>
<proteinExistence type="predicted"/>
<dbReference type="KEGG" id="mpro:BJP34_19680"/>
<feature type="signal peptide" evidence="1">
    <location>
        <begin position="1"/>
        <end position="43"/>
    </location>
</feature>